<organism evidence="1 2">
    <name type="scientific">Ophiobolus disseminans</name>
    <dbReference type="NCBI Taxonomy" id="1469910"/>
    <lineage>
        <taxon>Eukaryota</taxon>
        <taxon>Fungi</taxon>
        <taxon>Dikarya</taxon>
        <taxon>Ascomycota</taxon>
        <taxon>Pezizomycotina</taxon>
        <taxon>Dothideomycetes</taxon>
        <taxon>Pleosporomycetidae</taxon>
        <taxon>Pleosporales</taxon>
        <taxon>Pleosporineae</taxon>
        <taxon>Phaeosphaeriaceae</taxon>
        <taxon>Ophiobolus</taxon>
    </lineage>
</organism>
<evidence type="ECO:0000313" key="2">
    <source>
        <dbReference type="Proteomes" id="UP000799424"/>
    </source>
</evidence>
<dbReference type="Proteomes" id="UP000799424">
    <property type="component" value="Unassembled WGS sequence"/>
</dbReference>
<proteinExistence type="predicted"/>
<evidence type="ECO:0000313" key="1">
    <source>
        <dbReference type="EMBL" id="KAF2831866.1"/>
    </source>
</evidence>
<dbReference type="EMBL" id="MU006217">
    <property type="protein sequence ID" value="KAF2831866.1"/>
    <property type="molecule type" value="Genomic_DNA"/>
</dbReference>
<reference evidence="1" key="1">
    <citation type="journal article" date="2020" name="Stud. Mycol.">
        <title>101 Dothideomycetes genomes: a test case for predicting lifestyles and emergence of pathogens.</title>
        <authorList>
            <person name="Haridas S."/>
            <person name="Albert R."/>
            <person name="Binder M."/>
            <person name="Bloem J."/>
            <person name="Labutti K."/>
            <person name="Salamov A."/>
            <person name="Andreopoulos B."/>
            <person name="Baker S."/>
            <person name="Barry K."/>
            <person name="Bills G."/>
            <person name="Bluhm B."/>
            <person name="Cannon C."/>
            <person name="Castanera R."/>
            <person name="Culley D."/>
            <person name="Daum C."/>
            <person name="Ezra D."/>
            <person name="Gonzalez J."/>
            <person name="Henrissat B."/>
            <person name="Kuo A."/>
            <person name="Liang C."/>
            <person name="Lipzen A."/>
            <person name="Lutzoni F."/>
            <person name="Magnuson J."/>
            <person name="Mondo S."/>
            <person name="Nolan M."/>
            <person name="Ohm R."/>
            <person name="Pangilinan J."/>
            <person name="Park H.-J."/>
            <person name="Ramirez L."/>
            <person name="Alfaro M."/>
            <person name="Sun H."/>
            <person name="Tritt A."/>
            <person name="Yoshinaga Y."/>
            <person name="Zwiers L.-H."/>
            <person name="Turgeon B."/>
            <person name="Goodwin S."/>
            <person name="Spatafora J."/>
            <person name="Crous P."/>
            <person name="Grigoriev I."/>
        </authorList>
    </citation>
    <scope>NUCLEOTIDE SEQUENCE</scope>
    <source>
        <strain evidence="1">CBS 113818</strain>
    </source>
</reference>
<protein>
    <submittedName>
        <fullName evidence="1">Uncharacterized protein</fullName>
    </submittedName>
</protein>
<dbReference type="AlphaFoldDB" id="A0A6A7AF64"/>
<accession>A0A6A7AF64</accession>
<gene>
    <name evidence="1" type="ORF">CC86DRAFT_82439</name>
</gene>
<keyword evidence="2" id="KW-1185">Reference proteome</keyword>
<sequence length="242" mass="27456">MKRKWQPPLAKHSQTSKHARSDCCLLGYHITHFCMLAISKHHKEEEGRERGGRLIYGLEWRNANRPANRDGDALAVGAAIRPGGVHEARRDGGERVVEDVGAVEAGRVEAAARALGWADALVVAEVLEGGWGLVWDFGMERMWEGDARWLIQRERRTKRSWRWWKIGLTLWRVVADVKVLDREEKKEVDGLEYIPGAESHVAGKRGGLEAVCMLSTVSSAQKTHLDITLIRLNKEFRHRRTT</sequence>
<name>A0A6A7AF64_9PLEO</name>